<name>A0ABD3REX3_9STRA</name>
<dbReference type="InterPro" id="IPR002908">
    <property type="entry name" value="Frataxin/CyaY"/>
</dbReference>
<gene>
    <name evidence="1" type="ORF">ACHAW5_002352</name>
</gene>
<evidence type="ECO:0000313" key="1">
    <source>
        <dbReference type="EMBL" id="KAL3805995.1"/>
    </source>
</evidence>
<dbReference type="AlphaFoldDB" id="A0ABD3REX3"/>
<sequence>MMLSKSIARNGVRCGRIMSKSKAAFSTMREKSIIPSPLPRDTVNFIAFGSDEGCVNNYRRLTSSTRATRLRRSRRIPQNHTDEANDTNNFTSSSVHHVGGMSSEQFQAIANELLDRVESSVTKLKDCNNGIEITRHPAGTSNTRDDDSNVLRHGGRLSIQVSPLGDLYWGGGTYWLTILPDDYDGGNTRSGGVVTLQSPLSGSFVYIYNASTKEWVGNEDGHSLLGMLTRDWIRQCNGVPDL</sequence>
<keyword evidence="2" id="KW-1185">Reference proteome</keyword>
<reference evidence="1 2" key="1">
    <citation type="submission" date="2024-10" db="EMBL/GenBank/DDBJ databases">
        <title>Updated reference genomes for cyclostephanoid diatoms.</title>
        <authorList>
            <person name="Roberts W.R."/>
            <person name="Alverson A.J."/>
        </authorList>
    </citation>
    <scope>NUCLEOTIDE SEQUENCE [LARGE SCALE GENOMIC DNA]</scope>
    <source>
        <strain evidence="1 2">AJA276-08</strain>
    </source>
</reference>
<dbReference type="Proteomes" id="UP001530315">
    <property type="component" value="Unassembled WGS sequence"/>
</dbReference>
<dbReference type="PROSITE" id="PS50810">
    <property type="entry name" value="FRATAXIN_2"/>
    <property type="match status" value="1"/>
</dbReference>
<protein>
    <submittedName>
        <fullName evidence="1">Uncharacterized protein</fullName>
    </submittedName>
</protein>
<dbReference type="EMBL" id="JALLAZ020000002">
    <property type="protein sequence ID" value="KAL3805995.1"/>
    <property type="molecule type" value="Genomic_DNA"/>
</dbReference>
<comment type="caution">
    <text evidence="1">The sequence shown here is derived from an EMBL/GenBank/DDBJ whole genome shotgun (WGS) entry which is preliminary data.</text>
</comment>
<accession>A0ABD3REX3</accession>
<organism evidence="1 2">
    <name type="scientific">Stephanodiscus triporus</name>
    <dbReference type="NCBI Taxonomy" id="2934178"/>
    <lineage>
        <taxon>Eukaryota</taxon>
        <taxon>Sar</taxon>
        <taxon>Stramenopiles</taxon>
        <taxon>Ochrophyta</taxon>
        <taxon>Bacillariophyta</taxon>
        <taxon>Coscinodiscophyceae</taxon>
        <taxon>Thalassiosirophycidae</taxon>
        <taxon>Stephanodiscales</taxon>
        <taxon>Stephanodiscaceae</taxon>
        <taxon>Stephanodiscus</taxon>
    </lineage>
</organism>
<proteinExistence type="predicted"/>
<evidence type="ECO:0000313" key="2">
    <source>
        <dbReference type="Proteomes" id="UP001530315"/>
    </source>
</evidence>
<dbReference type="SMART" id="SM01219">
    <property type="entry name" value="Frataxin_Cyay"/>
    <property type="match status" value="1"/>
</dbReference>